<comment type="caution">
    <text evidence="10">The sequence shown here is derived from an EMBL/GenBank/DDBJ whole genome shotgun (WGS) entry which is preliminary data.</text>
</comment>
<dbReference type="GO" id="GO:0008270">
    <property type="term" value="F:zinc ion binding"/>
    <property type="evidence" value="ECO:0007669"/>
    <property type="project" value="UniProtKB-KW"/>
</dbReference>
<dbReference type="PANTHER" id="PTHR14402">
    <property type="entry name" value="RECEPTOR TRANSPORTING PROTEIN"/>
    <property type="match status" value="1"/>
</dbReference>
<dbReference type="GO" id="GO:0051205">
    <property type="term" value="P:protein insertion into membrane"/>
    <property type="evidence" value="ECO:0007669"/>
    <property type="project" value="TreeGrafter"/>
</dbReference>
<evidence type="ECO:0000256" key="5">
    <source>
        <dbReference type="ARBA" id="ARBA00022833"/>
    </source>
</evidence>
<evidence type="ECO:0000256" key="4">
    <source>
        <dbReference type="ARBA" id="ARBA00022771"/>
    </source>
</evidence>
<name>A0A834FP75_ORYME</name>
<evidence type="ECO:0000259" key="9">
    <source>
        <dbReference type="SMART" id="SM01328"/>
    </source>
</evidence>
<proteinExistence type="predicted"/>
<keyword evidence="7" id="KW-0472">Membrane</keyword>
<keyword evidence="4" id="KW-0863">Zinc-finger</keyword>
<feature type="domain" description="3CxxC-type" evidence="9">
    <location>
        <begin position="94"/>
        <end position="189"/>
    </location>
</feature>
<gene>
    <name evidence="10" type="ORF">FQA47_023646</name>
</gene>
<sequence length="251" mass="28827">MEQNKTQINICSFNFWSRLNDELPRLIILINVLSLCNEDRLTNWLPSLWVETFEDLLDEQLDYEDDWSFQFNYSLTKELTAREKGRGWKISCQCSKAQFKCGSCGNSWFSARVTLLFHYRLRRGRGTVIMRPFGQSCRNCQDDNFYLPGFVPKTVEDILIKVFSKIRKNCYMENDDDNDPNTEPSTKSNNNTPTVAGAVGLPPLSVASSCPRCVRSQKGWLSGTAAGDVNDSWKIMPPDLFQFEGVRLVFK</sequence>
<keyword evidence="5" id="KW-0862">Zinc</keyword>
<dbReference type="GO" id="GO:0006612">
    <property type="term" value="P:protein targeting to membrane"/>
    <property type="evidence" value="ECO:0007669"/>
    <property type="project" value="TreeGrafter"/>
</dbReference>
<accession>A0A834FP75</accession>
<dbReference type="InterPro" id="IPR027377">
    <property type="entry name" value="ZAR1/RTP1-5-like_Znf-3CxxC"/>
</dbReference>
<feature type="region of interest" description="Disordered" evidence="8">
    <location>
        <begin position="174"/>
        <end position="194"/>
    </location>
</feature>
<dbReference type="Pfam" id="PF13695">
    <property type="entry name" value="Zn_ribbon_3CxxC"/>
    <property type="match status" value="1"/>
</dbReference>
<evidence type="ECO:0000313" key="11">
    <source>
        <dbReference type="Proteomes" id="UP000646548"/>
    </source>
</evidence>
<keyword evidence="3" id="KW-0479">Metal-binding</keyword>
<evidence type="ECO:0000256" key="3">
    <source>
        <dbReference type="ARBA" id="ARBA00022723"/>
    </source>
</evidence>
<feature type="compositionally biased region" description="Polar residues" evidence="8">
    <location>
        <begin position="182"/>
        <end position="194"/>
    </location>
</feature>
<reference evidence="10" key="1">
    <citation type="journal article" name="BMC Genomics">
        <title>Long-read sequencing and de novo genome assembly of marine medaka (Oryzias melastigma).</title>
        <authorList>
            <person name="Liang P."/>
            <person name="Saqib H.S.A."/>
            <person name="Ni X."/>
            <person name="Shen Y."/>
        </authorList>
    </citation>
    <scope>NUCLEOTIDE SEQUENCE</scope>
    <source>
        <strain evidence="10">Bigg-433</strain>
    </source>
</reference>
<dbReference type="InterPro" id="IPR026096">
    <property type="entry name" value="R-trans_p"/>
</dbReference>
<organism evidence="10 11">
    <name type="scientific">Oryzias melastigma</name>
    <name type="common">Marine medaka</name>
    <dbReference type="NCBI Taxonomy" id="30732"/>
    <lineage>
        <taxon>Eukaryota</taxon>
        <taxon>Metazoa</taxon>
        <taxon>Chordata</taxon>
        <taxon>Craniata</taxon>
        <taxon>Vertebrata</taxon>
        <taxon>Euteleostomi</taxon>
        <taxon>Actinopterygii</taxon>
        <taxon>Neopterygii</taxon>
        <taxon>Teleostei</taxon>
        <taxon>Neoteleostei</taxon>
        <taxon>Acanthomorphata</taxon>
        <taxon>Ovalentaria</taxon>
        <taxon>Atherinomorphae</taxon>
        <taxon>Beloniformes</taxon>
        <taxon>Adrianichthyidae</taxon>
        <taxon>Oryziinae</taxon>
        <taxon>Oryzias</taxon>
    </lineage>
</organism>
<dbReference type="GO" id="GO:0031849">
    <property type="term" value="F:olfactory receptor binding"/>
    <property type="evidence" value="ECO:0007669"/>
    <property type="project" value="TreeGrafter"/>
</dbReference>
<dbReference type="Proteomes" id="UP000646548">
    <property type="component" value="Unassembled WGS sequence"/>
</dbReference>
<comment type="subcellular location">
    <subcellularLocation>
        <location evidence="1">Membrane</location>
        <topology evidence="1">Single-pass membrane protein</topology>
    </subcellularLocation>
</comment>
<dbReference type="SMART" id="SM01328">
    <property type="entry name" value="zf-3CxxC"/>
    <property type="match status" value="1"/>
</dbReference>
<evidence type="ECO:0000256" key="1">
    <source>
        <dbReference type="ARBA" id="ARBA00004167"/>
    </source>
</evidence>
<dbReference type="GO" id="GO:0016020">
    <property type="term" value="C:membrane"/>
    <property type="evidence" value="ECO:0007669"/>
    <property type="project" value="UniProtKB-SubCell"/>
</dbReference>
<keyword evidence="10" id="KW-0675">Receptor</keyword>
<evidence type="ECO:0000313" key="10">
    <source>
        <dbReference type="EMBL" id="KAF6737914.1"/>
    </source>
</evidence>
<keyword evidence="6" id="KW-1133">Transmembrane helix</keyword>
<dbReference type="AlphaFoldDB" id="A0A834FP75"/>
<evidence type="ECO:0000256" key="6">
    <source>
        <dbReference type="ARBA" id="ARBA00022989"/>
    </source>
</evidence>
<dbReference type="PANTHER" id="PTHR14402:SF20">
    <property type="entry name" value="RECEPTOR-TRANSPORTING PROTEIN 2"/>
    <property type="match status" value="1"/>
</dbReference>
<dbReference type="EMBL" id="WKFB01000044">
    <property type="protein sequence ID" value="KAF6737914.1"/>
    <property type="molecule type" value="Genomic_DNA"/>
</dbReference>
<evidence type="ECO:0000256" key="8">
    <source>
        <dbReference type="SAM" id="MobiDB-lite"/>
    </source>
</evidence>
<keyword evidence="2" id="KW-0812">Transmembrane</keyword>
<evidence type="ECO:0000256" key="2">
    <source>
        <dbReference type="ARBA" id="ARBA00022692"/>
    </source>
</evidence>
<protein>
    <submittedName>
        <fullName evidence="10">Receptor-transporting protein 3</fullName>
    </submittedName>
</protein>
<evidence type="ECO:0000256" key="7">
    <source>
        <dbReference type="ARBA" id="ARBA00023136"/>
    </source>
</evidence>